<dbReference type="eggNOG" id="COG2162">
    <property type="taxonomic scope" value="Bacteria"/>
</dbReference>
<dbReference type="Proteomes" id="UP000001036">
    <property type="component" value="Chromosome"/>
</dbReference>
<evidence type="ECO:0000256" key="2">
    <source>
        <dbReference type="RuleBase" id="RU003452"/>
    </source>
</evidence>
<accession>B3PIM8</accession>
<gene>
    <name evidence="3" type="ordered locus">CJA_3760</name>
</gene>
<dbReference type="KEGG" id="cja:CJA_3760"/>
<evidence type="ECO:0000313" key="4">
    <source>
        <dbReference type="Proteomes" id="UP000001036"/>
    </source>
</evidence>
<dbReference type="STRING" id="498211.CJA_3760"/>
<dbReference type="InterPro" id="IPR001447">
    <property type="entry name" value="Arylamine_N-AcTrfase"/>
</dbReference>
<dbReference type="GO" id="GO:0016407">
    <property type="term" value="F:acetyltransferase activity"/>
    <property type="evidence" value="ECO:0007669"/>
    <property type="project" value="InterPro"/>
</dbReference>
<dbReference type="PANTHER" id="PTHR11786:SF0">
    <property type="entry name" value="ARYLAMINE N-ACETYLTRANSFERASE 4-RELATED"/>
    <property type="match status" value="1"/>
</dbReference>
<keyword evidence="4" id="KW-1185">Reference proteome</keyword>
<sequence>MLATNFVLDDYLARIGFTGIPSVNPECLAQLMRCQLFSIPFENIDVRTHQAVSLVPEDLVNKLIYKNRGGYCYEVNGVFAMALDAIGFDYRICGARPMFYPSLRPKTHVVIIVEIGSERYLCDLGFGSFGIRAPIALSQLDGILQQDDDQFRLSLLDENTYLLEARVEQAWKRQFAFDLYPMAWIDMGLPNYFNSTHPDTIFVQKTLAIRFSAQGRSILVDNQLKRYRHGQVEITQVPSDEIVTLLQEEFHIDCPAGFVAPGTAD</sequence>
<evidence type="ECO:0000313" key="3">
    <source>
        <dbReference type="EMBL" id="ACE85273.1"/>
    </source>
</evidence>
<reference evidence="3 4" key="1">
    <citation type="journal article" date="2008" name="J. Bacteriol.">
        <title>Insights into plant cell wall degradation from the genome sequence of the soil bacterium Cellvibrio japonicus.</title>
        <authorList>
            <person name="Deboy R.T."/>
            <person name="Mongodin E.F."/>
            <person name="Fouts D.E."/>
            <person name="Tailford L.E."/>
            <person name="Khouri H."/>
            <person name="Emerson J.B."/>
            <person name="Mohamoud Y."/>
            <person name="Watkins K."/>
            <person name="Henrissat B."/>
            <person name="Gilbert H.J."/>
            <person name="Nelson K.E."/>
        </authorList>
    </citation>
    <scope>NUCLEOTIDE SEQUENCE [LARGE SCALE GENOMIC DNA]</scope>
    <source>
        <strain evidence="3 4">Ueda107</strain>
    </source>
</reference>
<dbReference type="HOGENOM" id="CLU_049918_1_1_6"/>
<dbReference type="AlphaFoldDB" id="B3PIM8"/>
<dbReference type="InterPro" id="IPR038765">
    <property type="entry name" value="Papain-like_cys_pep_sf"/>
</dbReference>
<organism evidence="3 4">
    <name type="scientific">Cellvibrio japonicus (strain Ueda107)</name>
    <name type="common">Pseudomonas fluorescens subsp. cellulosa</name>
    <dbReference type="NCBI Taxonomy" id="498211"/>
    <lineage>
        <taxon>Bacteria</taxon>
        <taxon>Pseudomonadati</taxon>
        <taxon>Pseudomonadota</taxon>
        <taxon>Gammaproteobacteria</taxon>
        <taxon>Cellvibrionales</taxon>
        <taxon>Cellvibrionaceae</taxon>
        <taxon>Cellvibrio</taxon>
    </lineage>
</organism>
<proteinExistence type="inferred from homology"/>
<keyword evidence="3" id="KW-0808">Transferase</keyword>
<comment type="similarity">
    <text evidence="1 2">Belongs to the arylamine N-acetyltransferase family.</text>
</comment>
<dbReference type="OrthoDB" id="7181050at2"/>
<dbReference type="PANTHER" id="PTHR11786">
    <property type="entry name" value="N-HYDROXYARYLAMINE O-ACETYLTRANSFERASE"/>
    <property type="match status" value="1"/>
</dbReference>
<dbReference type="SUPFAM" id="SSF54001">
    <property type="entry name" value="Cysteine proteinases"/>
    <property type="match status" value="1"/>
</dbReference>
<dbReference type="RefSeq" id="WP_012489330.1">
    <property type="nucleotide sequence ID" value="NC_010995.1"/>
</dbReference>
<protein>
    <submittedName>
        <fullName evidence="3">Putative arylamine N-acetyltransferase</fullName>
    </submittedName>
</protein>
<name>B3PIM8_CELJU</name>
<dbReference type="Pfam" id="PF00797">
    <property type="entry name" value="Acetyltransf_2"/>
    <property type="match status" value="1"/>
</dbReference>
<evidence type="ECO:0000256" key="1">
    <source>
        <dbReference type="ARBA" id="ARBA00006547"/>
    </source>
</evidence>
<dbReference type="Gene3D" id="2.40.128.150">
    <property type="entry name" value="Cysteine proteinases"/>
    <property type="match status" value="1"/>
</dbReference>
<dbReference type="PRINTS" id="PR01543">
    <property type="entry name" value="ANATRNSFRASE"/>
</dbReference>
<dbReference type="EMBL" id="CP000934">
    <property type="protein sequence ID" value="ACE85273.1"/>
    <property type="molecule type" value="Genomic_DNA"/>
</dbReference>
<dbReference type="Gene3D" id="3.30.2140.10">
    <property type="entry name" value="Arylamine N-acetyltransferase"/>
    <property type="match status" value="1"/>
</dbReference>